<evidence type="ECO:0000313" key="1">
    <source>
        <dbReference type="EMBL" id="AEF41596.1"/>
    </source>
</evidence>
<evidence type="ECO:0000313" key="2">
    <source>
        <dbReference type="Proteomes" id="UP000009235"/>
    </source>
</evidence>
<gene>
    <name evidence="1" type="ordered locus">AS9A_3151</name>
</gene>
<organism evidence="1 2">
    <name type="scientific">Hoyosella subflava (strain DSM 45089 / JCM 17490 / NBRC 109087 / DQS3-9A1)</name>
    <name type="common">Amycolicicoccus subflavus</name>
    <dbReference type="NCBI Taxonomy" id="443218"/>
    <lineage>
        <taxon>Bacteria</taxon>
        <taxon>Bacillati</taxon>
        <taxon>Actinomycetota</taxon>
        <taxon>Actinomycetes</taxon>
        <taxon>Mycobacteriales</taxon>
        <taxon>Hoyosellaceae</taxon>
        <taxon>Hoyosella</taxon>
    </lineage>
</organism>
<proteinExistence type="predicted"/>
<name>F6EMN8_HOYSD</name>
<dbReference type="HOGENOM" id="CLU_2969160_0_0_11"/>
<dbReference type="AlphaFoldDB" id="F6EMN8"/>
<reference evidence="1 2" key="1">
    <citation type="journal article" date="2011" name="J. Bacteriol.">
        <title>Complete genome sequence of Amycolicicoccus subflavus DQS3-9A1T, an actinomycete isolated from crude oil-polluted soil.</title>
        <authorList>
            <person name="Cai M."/>
            <person name="Chen W.M."/>
            <person name="Nie Y."/>
            <person name="Chi C.Q."/>
            <person name="Wang Y.N."/>
            <person name="Tang Y.Q."/>
            <person name="Li G.Y."/>
            <person name="Wu X.L."/>
        </authorList>
    </citation>
    <scope>NUCLEOTIDE SEQUENCE [LARGE SCALE GENOMIC DNA]</scope>
    <source>
        <strain evidence="2">DSM 45089 / DQS3-9A1</strain>
    </source>
</reference>
<keyword evidence="2" id="KW-1185">Reference proteome</keyword>
<dbReference type="STRING" id="443218.AS9A_3151"/>
<dbReference type="EMBL" id="CP002786">
    <property type="protein sequence ID" value="AEF41596.1"/>
    <property type="molecule type" value="Genomic_DNA"/>
</dbReference>
<dbReference type="Proteomes" id="UP000009235">
    <property type="component" value="Chromosome"/>
</dbReference>
<dbReference type="KEGG" id="asd:AS9A_3151"/>
<protein>
    <submittedName>
        <fullName evidence="1">Uncharacterized protein</fullName>
    </submittedName>
</protein>
<accession>F6EMN8</accession>
<sequence>MEAHPGAMGQRERGVACGAMVIESYSGQLERTGARMMPEDEWIDGAAAERHRCSTQTV</sequence>